<evidence type="ECO:0000256" key="1">
    <source>
        <dbReference type="ARBA" id="ARBA00004435"/>
    </source>
</evidence>
<comment type="similarity">
    <text evidence="3">Belongs to the claudin family.</text>
</comment>
<keyword evidence="8 10" id="KW-1133">Transmembrane helix</keyword>
<name>A0A9N7TMZ8_PLEPL</name>
<evidence type="ECO:0000256" key="6">
    <source>
        <dbReference type="ARBA" id="ARBA00022692"/>
    </source>
</evidence>
<dbReference type="Gene3D" id="1.20.140.150">
    <property type="match status" value="1"/>
</dbReference>
<evidence type="ECO:0000256" key="10">
    <source>
        <dbReference type="SAM" id="Phobius"/>
    </source>
</evidence>
<reference evidence="11" key="1">
    <citation type="submission" date="2020-03" db="EMBL/GenBank/DDBJ databases">
        <authorList>
            <person name="Weist P."/>
        </authorList>
    </citation>
    <scope>NUCLEOTIDE SEQUENCE</scope>
</reference>
<evidence type="ECO:0000256" key="8">
    <source>
        <dbReference type="ARBA" id="ARBA00022989"/>
    </source>
</evidence>
<keyword evidence="5" id="KW-1003">Cell membrane</keyword>
<keyword evidence="6 10" id="KW-0812">Transmembrane</keyword>
<keyword evidence="9 10" id="KW-0472">Membrane</keyword>
<gene>
    <name evidence="11" type="ORF">PLEPLA_LOCUS3500</name>
</gene>
<dbReference type="GO" id="GO:0005198">
    <property type="term" value="F:structural molecule activity"/>
    <property type="evidence" value="ECO:0007669"/>
    <property type="project" value="InterPro"/>
</dbReference>
<dbReference type="PRINTS" id="PR01385">
    <property type="entry name" value="CLAUDIN14"/>
</dbReference>
<evidence type="ECO:0000313" key="12">
    <source>
        <dbReference type="Proteomes" id="UP001153269"/>
    </source>
</evidence>
<feature type="transmembrane region" description="Helical" evidence="10">
    <location>
        <begin position="210"/>
        <end position="233"/>
    </location>
</feature>
<feature type="transmembrane region" description="Helical" evidence="10">
    <location>
        <begin position="131"/>
        <end position="151"/>
    </location>
</feature>
<dbReference type="InterPro" id="IPR004031">
    <property type="entry name" value="PMP22/EMP/MP20/Claudin"/>
</dbReference>
<evidence type="ECO:0000256" key="4">
    <source>
        <dbReference type="ARBA" id="ARBA00022427"/>
    </source>
</evidence>
<organism evidence="11 12">
    <name type="scientific">Pleuronectes platessa</name>
    <name type="common">European plaice</name>
    <dbReference type="NCBI Taxonomy" id="8262"/>
    <lineage>
        <taxon>Eukaryota</taxon>
        <taxon>Metazoa</taxon>
        <taxon>Chordata</taxon>
        <taxon>Craniata</taxon>
        <taxon>Vertebrata</taxon>
        <taxon>Euteleostomi</taxon>
        <taxon>Actinopterygii</taxon>
        <taxon>Neopterygii</taxon>
        <taxon>Teleostei</taxon>
        <taxon>Neoteleostei</taxon>
        <taxon>Acanthomorphata</taxon>
        <taxon>Carangaria</taxon>
        <taxon>Pleuronectiformes</taxon>
        <taxon>Pleuronectoidei</taxon>
        <taxon>Pleuronectidae</taxon>
        <taxon>Pleuronectes</taxon>
    </lineage>
</organism>
<dbReference type="GO" id="GO:0005923">
    <property type="term" value="C:bicellular tight junction"/>
    <property type="evidence" value="ECO:0007669"/>
    <property type="project" value="UniProtKB-SubCell"/>
</dbReference>
<dbReference type="PROSITE" id="PS01346">
    <property type="entry name" value="CLAUDIN"/>
    <property type="match status" value="1"/>
</dbReference>
<dbReference type="PRINTS" id="PR01077">
    <property type="entry name" value="CLAUDIN"/>
</dbReference>
<proteinExistence type="inferred from homology"/>
<dbReference type="Pfam" id="PF00822">
    <property type="entry name" value="PMP22_Claudin"/>
    <property type="match status" value="2"/>
</dbReference>
<dbReference type="GO" id="GO:0005886">
    <property type="term" value="C:plasma membrane"/>
    <property type="evidence" value="ECO:0007669"/>
    <property type="project" value="UniProtKB-SubCell"/>
</dbReference>
<keyword evidence="12" id="KW-1185">Reference proteome</keyword>
<evidence type="ECO:0008006" key="13">
    <source>
        <dbReference type="Google" id="ProtNLM"/>
    </source>
</evidence>
<evidence type="ECO:0000256" key="5">
    <source>
        <dbReference type="ARBA" id="ARBA00022475"/>
    </source>
</evidence>
<keyword evidence="7" id="KW-0965">Cell junction</keyword>
<dbReference type="PANTHER" id="PTHR12002">
    <property type="entry name" value="CLAUDIN"/>
    <property type="match status" value="1"/>
</dbReference>
<evidence type="ECO:0000256" key="9">
    <source>
        <dbReference type="ARBA" id="ARBA00023136"/>
    </source>
</evidence>
<dbReference type="EMBL" id="CADEAL010000175">
    <property type="protein sequence ID" value="CAB1415782.1"/>
    <property type="molecule type" value="Genomic_DNA"/>
</dbReference>
<feature type="transmembrane region" description="Helical" evidence="10">
    <location>
        <begin position="6"/>
        <end position="27"/>
    </location>
</feature>
<accession>A0A9N7TMZ8</accession>
<comment type="caution">
    <text evidence="11">The sequence shown here is derived from an EMBL/GenBank/DDBJ whole genome shotgun (WGS) entry which is preliminary data.</text>
</comment>
<keyword evidence="4" id="KW-0796">Tight junction</keyword>
<dbReference type="Proteomes" id="UP001153269">
    <property type="component" value="Unassembled WGS sequence"/>
</dbReference>
<dbReference type="InterPro" id="IPR006187">
    <property type="entry name" value="Claudin"/>
</dbReference>
<evidence type="ECO:0000313" key="11">
    <source>
        <dbReference type="EMBL" id="CAB1415782.1"/>
    </source>
</evidence>
<feature type="transmembrane region" description="Helical" evidence="10">
    <location>
        <begin position="172"/>
        <end position="190"/>
    </location>
</feature>
<dbReference type="AlphaFoldDB" id="A0A9N7TMZ8"/>
<evidence type="ECO:0000256" key="7">
    <source>
        <dbReference type="ARBA" id="ARBA00022949"/>
    </source>
</evidence>
<dbReference type="InterPro" id="IPR017974">
    <property type="entry name" value="Claudin_CS"/>
</dbReference>
<protein>
    <recommendedName>
        <fullName evidence="13">Claudin</fullName>
    </recommendedName>
</protein>
<comment type="subcellular location">
    <subcellularLocation>
        <location evidence="1">Cell junction</location>
        <location evidence="1">Tight junction</location>
    </subcellularLocation>
    <subcellularLocation>
        <location evidence="2">Cell membrane</location>
        <topology evidence="2">Multi-pass membrane protein</topology>
    </subcellularLocation>
</comment>
<evidence type="ECO:0000256" key="2">
    <source>
        <dbReference type="ARBA" id="ARBA00004651"/>
    </source>
</evidence>
<evidence type="ECO:0000256" key="3">
    <source>
        <dbReference type="ARBA" id="ARBA00008295"/>
    </source>
</evidence>
<sequence>MANSGIQLLGFFLSLIGVVGLIIGTVLPQWKMSAYIGDNIITAVAMYQGLWMSCAFQSTGQLQCKIYDSILQLDMSLYPSLNPSLAAGGFCLFGQGRDGLDWHRLVLGGRRVVVVVGVVGHPRGSLQATRALMIVGIIVSIAGLGVACMGMKCTTCGGANKLRKSRIAMTGGIILLVGGLCAIVACSWFAHNVIRAFYNPYTPVNTKFEFGAAIFIAWGGSLLDVLGGAMMAASCPRKKQVSKYPSMASSRSGAQSGTKEYV</sequence>